<accession>A0AAW8F0Q1</accession>
<evidence type="ECO:0000313" key="3">
    <source>
        <dbReference type="Proteomes" id="UP001244427"/>
    </source>
</evidence>
<organism evidence="2 3">
    <name type="scientific">Microbacterium natoriense</name>
    <dbReference type="NCBI Taxonomy" id="284570"/>
    <lineage>
        <taxon>Bacteria</taxon>
        <taxon>Bacillati</taxon>
        <taxon>Actinomycetota</taxon>
        <taxon>Actinomycetes</taxon>
        <taxon>Micrococcales</taxon>
        <taxon>Microbacteriaceae</taxon>
        <taxon>Microbacterium</taxon>
    </lineage>
</organism>
<evidence type="ECO:0000313" key="2">
    <source>
        <dbReference type="EMBL" id="MDQ0648619.1"/>
    </source>
</evidence>
<dbReference type="Proteomes" id="UP001244427">
    <property type="component" value="Unassembled WGS sequence"/>
</dbReference>
<name>A0AAW8F0Q1_9MICO</name>
<keyword evidence="1" id="KW-0812">Transmembrane</keyword>
<feature type="transmembrane region" description="Helical" evidence="1">
    <location>
        <begin position="30"/>
        <end position="50"/>
    </location>
</feature>
<proteinExistence type="predicted"/>
<feature type="transmembrane region" description="Helical" evidence="1">
    <location>
        <begin position="56"/>
        <end position="75"/>
    </location>
</feature>
<evidence type="ECO:0008006" key="4">
    <source>
        <dbReference type="Google" id="ProtNLM"/>
    </source>
</evidence>
<feature type="transmembrane region" description="Helical" evidence="1">
    <location>
        <begin position="146"/>
        <end position="170"/>
    </location>
</feature>
<keyword evidence="1" id="KW-1133">Transmembrane helix</keyword>
<feature type="transmembrane region" description="Helical" evidence="1">
    <location>
        <begin position="115"/>
        <end position="140"/>
    </location>
</feature>
<reference evidence="2 3" key="1">
    <citation type="submission" date="2023-07" db="EMBL/GenBank/DDBJ databases">
        <title>Comparative genomics of wheat-associated soil bacteria to identify genetic determinants of phenazine resistance.</title>
        <authorList>
            <person name="Mouncey N."/>
        </authorList>
    </citation>
    <scope>NUCLEOTIDE SEQUENCE [LARGE SCALE GENOMIC DNA]</scope>
    <source>
        <strain evidence="2 3">W4I9-1</strain>
    </source>
</reference>
<protein>
    <recommendedName>
        <fullName evidence="4">Reticulon-like protein</fullName>
    </recommendedName>
</protein>
<keyword evidence="1" id="KW-0472">Membrane</keyword>
<evidence type="ECO:0000256" key="1">
    <source>
        <dbReference type="SAM" id="Phobius"/>
    </source>
</evidence>
<dbReference type="AlphaFoldDB" id="A0AAW8F0Q1"/>
<keyword evidence="3" id="KW-1185">Reference proteome</keyword>
<comment type="caution">
    <text evidence="2">The sequence shown here is derived from an EMBL/GenBank/DDBJ whole genome shotgun (WGS) entry which is preliminary data.</text>
</comment>
<gene>
    <name evidence="2" type="ORF">QFZ53_002815</name>
</gene>
<dbReference type="RefSeq" id="WP_307297458.1">
    <property type="nucleotide sequence ID" value="NZ_JAUSXV010000001.1"/>
</dbReference>
<sequence length="180" mass="19221">MSTATGASGRNPEIPDIHIHNNNFDAGAHVWRVLATFLAIGALVSLAWGLAQFGMLELAATGTAAVLSMLIQLMMRNGFIVLPHRQSDDARIEEGKSALKAIAGMVQAWIDRSSLLRLVLIATGYGIVFVLLRTLIQFALGMFGNIWVALAAGGLVASVICFPTLFAGIIRSMKTKKGTK</sequence>
<dbReference type="EMBL" id="JAUSXV010000001">
    <property type="protein sequence ID" value="MDQ0648619.1"/>
    <property type="molecule type" value="Genomic_DNA"/>
</dbReference>